<reference evidence="2" key="1">
    <citation type="submission" date="2022-12" db="EMBL/GenBank/DDBJ databases">
        <title>Jiella pelagia sp. nov., isolated from phosphonate enriched culture of Northwest Pacific surface seawater.</title>
        <authorList>
            <person name="Shin D.Y."/>
            <person name="Hwang C.Y."/>
        </authorList>
    </citation>
    <scope>NUCLEOTIDE SEQUENCE</scope>
    <source>
        <strain evidence="2">HL-NP1</strain>
    </source>
</reference>
<dbReference type="EMBL" id="CP114029">
    <property type="protein sequence ID" value="WAP70159.1"/>
    <property type="molecule type" value="Genomic_DNA"/>
</dbReference>
<evidence type="ECO:0000256" key="1">
    <source>
        <dbReference type="SAM" id="SignalP"/>
    </source>
</evidence>
<evidence type="ECO:0000313" key="3">
    <source>
        <dbReference type="Proteomes" id="UP001164020"/>
    </source>
</evidence>
<gene>
    <name evidence="2" type="ORF">OH818_08610</name>
</gene>
<keyword evidence="1" id="KW-0732">Signal</keyword>
<accession>A0ABY7C561</accession>
<feature type="signal peptide" evidence="1">
    <location>
        <begin position="1"/>
        <end position="25"/>
    </location>
</feature>
<organism evidence="2 3">
    <name type="scientific">Jiella pelagia</name>
    <dbReference type="NCBI Taxonomy" id="2986949"/>
    <lineage>
        <taxon>Bacteria</taxon>
        <taxon>Pseudomonadati</taxon>
        <taxon>Pseudomonadota</taxon>
        <taxon>Alphaproteobacteria</taxon>
        <taxon>Hyphomicrobiales</taxon>
        <taxon>Aurantimonadaceae</taxon>
        <taxon>Jiella</taxon>
    </lineage>
</organism>
<keyword evidence="3" id="KW-1185">Reference proteome</keyword>
<dbReference type="Proteomes" id="UP001164020">
    <property type="component" value="Chromosome"/>
</dbReference>
<dbReference type="RefSeq" id="WP_268882614.1">
    <property type="nucleotide sequence ID" value="NZ_CP114029.1"/>
</dbReference>
<evidence type="ECO:0000313" key="2">
    <source>
        <dbReference type="EMBL" id="WAP70159.1"/>
    </source>
</evidence>
<feature type="chain" id="PRO_5046369018" evidence="1">
    <location>
        <begin position="26"/>
        <end position="90"/>
    </location>
</feature>
<name>A0ABY7C561_9HYPH</name>
<protein>
    <submittedName>
        <fullName evidence="2">Uncharacterized protein</fullName>
    </submittedName>
</protein>
<sequence length="90" mass="9517">MMIAGISKFVAIALILGTAPTMTLAQENNSQQSFEVSSLRLSSLPIPTSRAQALGTQDDAAPDAATAPKIRRTADGIRIVGAVYFPEDRN</sequence>
<proteinExistence type="predicted"/>